<dbReference type="EMBL" id="WYET01000004">
    <property type="protein sequence ID" value="NVN18192.1"/>
    <property type="molecule type" value="Genomic_DNA"/>
</dbReference>
<keyword evidence="3" id="KW-1185">Reference proteome</keyword>
<dbReference type="CDD" id="cd00198">
    <property type="entry name" value="vWFA"/>
    <property type="match status" value="1"/>
</dbReference>
<name>A0A850NI47_9FLAO</name>
<accession>A0A850NI47</accession>
<dbReference type="Proteomes" id="UP000558089">
    <property type="component" value="Unassembled WGS sequence"/>
</dbReference>
<evidence type="ECO:0000256" key="1">
    <source>
        <dbReference type="SAM" id="MobiDB-lite"/>
    </source>
</evidence>
<feature type="region of interest" description="Disordered" evidence="1">
    <location>
        <begin position="79"/>
        <end position="101"/>
    </location>
</feature>
<reference evidence="2 3" key="1">
    <citation type="submission" date="2020-01" db="EMBL/GenBank/DDBJ databases">
        <title>Draft Genome Analysis of Muricauda sp. HICW Isolated from coastal seawater of PR China.</title>
        <authorList>
            <person name="Chen M.-X."/>
        </authorList>
    </citation>
    <scope>NUCLEOTIDE SEQUENCE [LARGE SCALE GENOMIC DNA]</scope>
    <source>
        <strain evidence="2 3">HICW</strain>
    </source>
</reference>
<protein>
    <recommendedName>
        <fullName evidence="4">VWFA domain-containing protein</fullName>
    </recommendedName>
</protein>
<evidence type="ECO:0000313" key="2">
    <source>
        <dbReference type="EMBL" id="NVN18192.1"/>
    </source>
</evidence>
<evidence type="ECO:0008006" key="4">
    <source>
        <dbReference type="Google" id="ProtNLM"/>
    </source>
</evidence>
<feature type="region of interest" description="Disordered" evidence="1">
    <location>
        <begin position="125"/>
        <end position="146"/>
    </location>
</feature>
<dbReference type="SUPFAM" id="SSF53300">
    <property type="entry name" value="vWA-like"/>
    <property type="match status" value="1"/>
</dbReference>
<dbReference type="RefSeq" id="WP_176619978.1">
    <property type="nucleotide sequence ID" value="NZ_WYET01000004.1"/>
</dbReference>
<comment type="caution">
    <text evidence="2">The sequence shown here is derived from an EMBL/GenBank/DDBJ whole genome shotgun (WGS) entry which is preliminary data.</text>
</comment>
<dbReference type="InterPro" id="IPR036465">
    <property type="entry name" value="vWFA_dom_sf"/>
</dbReference>
<dbReference type="Gene3D" id="3.40.50.410">
    <property type="entry name" value="von Willebrand factor, type A domain"/>
    <property type="match status" value="1"/>
</dbReference>
<evidence type="ECO:0000313" key="3">
    <source>
        <dbReference type="Proteomes" id="UP000558089"/>
    </source>
</evidence>
<organism evidence="2 3">
    <name type="scientific">Flagellimonas chongwuensis</name>
    <dbReference type="NCBI Taxonomy" id="2697365"/>
    <lineage>
        <taxon>Bacteria</taxon>
        <taxon>Pseudomonadati</taxon>
        <taxon>Bacteroidota</taxon>
        <taxon>Flavobacteriia</taxon>
        <taxon>Flavobacteriales</taxon>
        <taxon>Flavobacteriaceae</taxon>
        <taxon>Flagellimonas</taxon>
    </lineage>
</organism>
<dbReference type="AlphaFoldDB" id="A0A850NI47"/>
<sequence length="387" mass="44320">MAMNTRKGFRFTNYEAPDQTPFEKLFEIFQELVTHTSGDVEEALDWLRELDKEYELTDDDYTIDDFIEDLKSKGYIREEFDMDGPQGGEGEEGDENGGGRSLSVTAKLERMLRQRALDQIFGKIKRSGSGNHKTGKSGKGDEHTGEFREYRFGDSLEHISMTESLKNAQVNHGLDNFSLSEKDLVVEDTMHKAQMSTVLMIDISHSMILYGEDRITPAKKVAMALAELITTRYPKDTLDILVFGNDAWPIPIKDLPYLRVGPYHTNTVAGLQLAMDMLRRKRNTNKQIFMITDGKPSCLRLPNGDYYKNSVGLDEYIVEKCYAMAQQARKLHIPITTFMIAEDPYLMQFVREFTKANKGKAFYTGLKGLGEMIFEDYEQNRKRRIKG</sequence>
<proteinExistence type="predicted"/>
<gene>
    <name evidence="2" type="ORF">GUA46_07550</name>
</gene>